<reference evidence="1 2" key="1">
    <citation type="submission" date="2017-02" db="EMBL/GenBank/DDBJ databases">
        <authorList>
            <person name="Peterson S.W."/>
        </authorList>
    </citation>
    <scope>NUCLEOTIDE SEQUENCE [LARGE SCALE GENOMIC DNA]</scope>
    <source>
        <strain evidence="1 2">DSM 22335</strain>
    </source>
</reference>
<dbReference type="Proteomes" id="UP000190888">
    <property type="component" value="Unassembled WGS sequence"/>
</dbReference>
<sequence length="56" mass="6451">MGELYLSTDLIRLKAFAVLNLKVFQGLRDVNQMWIAVDNQCITLKMLIFSLKSSFL</sequence>
<name>A0A1T4N217_9BACT</name>
<dbReference type="EMBL" id="FUWH01000004">
    <property type="protein sequence ID" value="SJZ73252.1"/>
    <property type="molecule type" value="Genomic_DNA"/>
</dbReference>
<gene>
    <name evidence="1" type="ORF">SAMN04488132_10453</name>
</gene>
<organism evidence="1 2">
    <name type="scientific">Sediminibacterium ginsengisoli</name>
    <dbReference type="NCBI Taxonomy" id="413434"/>
    <lineage>
        <taxon>Bacteria</taxon>
        <taxon>Pseudomonadati</taxon>
        <taxon>Bacteroidota</taxon>
        <taxon>Chitinophagia</taxon>
        <taxon>Chitinophagales</taxon>
        <taxon>Chitinophagaceae</taxon>
        <taxon>Sediminibacterium</taxon>
    </lineage>
</organism>
<protein>
    <submittedName>
        <fullName evidence="1">Uncharacterized protein</fullName>
    </submittedName>
</protein>
<accession>A0A1T4N217</accession>
<evidence type="ECO:0000313" key="2">
    <source>
        <dbReference type="Proteomes" id="UP000190888"/>
    </source>
</evidence>
<keyword evidence="2" id="KW-1185">Reference proteome</keyword>
<evidence type="ECO:0000313" key="1">
    <source>
        <dbReference type="EMBL" id="SJZ73252.1"/>
    </source>
</evidence>
<proteinExistence type="predicted"/>
<dbReference type="AlphaFoldDB" id="A0A1T4N217"/>
<dbReference type="STRING" id="413434.SAMN04488132_10453"/>